<evidence type="ECO:0000313" key="2">
    <source>
        <dbReference type="EMBL" id="TCJ93556.1"/>
    </source>
</evidence>
<proteinExistence type="predicted"/>
<reference evidence="2 3" key="1">
    <citation type="submission" date="2019-03" db="EMBL/GenBank/DDBJ databases">
        <title>Genomic Encyclopedia of Type Strains, Phase IV (KMG-IV): sequencing the most valuable type-strain genomes for metagenomic binning, comparative biology and taxonomic classification.</title>
        <authorList>
            <person name="Goeker M."/>
        </authorList>
    </citation>
    <scope>NUCLEOTIDE SEQUENCE [LARGE SCALE GENOMIC DNA]</scope>
    <source>
        <strain evidence="2 3">DSM 44684</strain>
    </source>
</reference>
<name>A0A4R1FFK8_9NOCA</name>
<feature type="region of interest" description="Disordered" evidence="1">
    <location>
        <begin position="19"/>
        <end position="51"/>
    </location>
</feature>
<dbReference type="AlphaFoldDB" id="A0A4R1FFK8"/>
<gene>
    <name evidence="2" type="ORF">DFR71_5405</name>
</gene>
<sequence length="51" mass="5202">MTDPQLNVAGAEPVSLFSAQHFGDGSAEPAAPVPGNHLPTFLAAVEDPDQS</sequence>
<keyword evidence="3" id="KW-1185">Reference proteome</keyword>
<evidence type="ECO:0000313" key="3">
    <source>
        <dbReference type="Proteomes" id="UP000294856"/>
    </source>
</evidence>
<comment type="caution">
    <text evidence="2">The sequence shown here is derived from an EMBL/GenBank/DDBJ whole genome shotgun (WGS) entry which is preliminary data.</text>
</comment>
<dbReference type="EMBL" id="SMFR01000005">
    <property type="protein sequence ID" value="TCJ93556.1"/>
    <property type="molecule type" value="Genomic_DNA"/>
</dbReference>
<dbReference type="RefSeq" id="WP_157106414.1">
    <property type="nucleotide sequence ID" value="NZ_SMFR01000005.1"/>
</dbReference>
<organism evidence="2 3">
    <name type="scientific">Nocardia alba</name>
    <dbReference type="NCBI Taxonomy" id="225051"/>
    <lineage>
        <taxon>Bacteria</taxon>
        <taxon>Bacillati</taxon>
        <taxon>Actinomycetota</taxon>
        <taxon>Actinomycetes</taxon>
        <taxon>Mycobacteriales</taxon>
        <taxon>Nocardiaceae</taxon>
        <taxon>Nocardia</taxon>
    </lineage>
</organism>
<dbReference type="STRING" id="1210063.GCA_001612665_05144"/>
<dbReference type="Proteomes" id="UP000294856">
    <property type="component" value="Unassembled WGS sequence"/>
</dbReference>
<accession>A0A4R1FFK8</accession>
<evidence type="ECO:0000256" key="1">
    <source>
        <dbReference type="SAM" id="MobiDB-lite"/>
    </source>
</evidence>
<protein>
    <submittedName>
        <fullName evidence="2">Uncharacterized protein</fullName>
    </submittedName>
</protein>